<accession>A0AAP0J5G0</accession>
<feature type="compositionally biased region" description="Basic and acidic residues" evidence="1">
    <location>
        <begin position="98"/>
        <end position="110"/>
    </location>
</feature>
<keyword evidence="3" id="KW-1185">Reference proteome</keyword>
<gene>
    <name evidence="2" type="ORF">Scep_015493</name>
</gene>
<comment type="caution">
    <text evidence="2">The sequence shown here is derived from an EMBL/GenBank/DDBJ whole genome shotgun (WGS) entry which is preliminary data.</text>
</comment>
<feature type="region of interest" description="Disordered" evidence="1">
    <location>
        <begin position="87"/>
        <end position="125"/>
    </location>
</feature>
<dbReference type="EMBL" id="JBBNAG010000006">
    <property type="protein sequence ID" value="KAK9126647.1"/>
    <property type="molecule type" value="Genomic_DNA"/>
</dbReference>
<reference evidence="2 3" key="1">
    <citation type="submission" date="2024-01" db="EMBL/GenBank/DDBJ databases">
        <title>Genome assemblies of Stephania.</title>
        <authorList>
            <person name="Yang L."/>
        </authorList>
    </citation>
    <scope>NUCLEOTIDE SEQUENCE [LARGE SCALE GENOMIC DNA]</scope>
    <source>
        <strain evidence="2">JXDWG</strain>
        <tissue evidence="2">Leaf</tissue>
    </source>
</reference>
<feature type="region of interest" description="Disordered" evidence="1">
    <location>
        <begin position="159"/>
        <end position="197"/>
    </location>
</feature>
<proteinExistence type="predicted"/>
<organism evidence="2 3">
    <name type="scientific">Stephania cephalantha</name>
    <dbReference type="NCBI Taxonomy" id="152367"/>
    <lineage>
        <taxon>Eukaryota</taxon>
        <taxon>Viridiplantae</taxon>
        <taxon>Streptophyta</taxon>
        <taxon>Embryophyta</taxon>
        <taxon>Tracheophyta</taxon>
        <taxon>Spermatophyta</taxon>
        <taxon>Magnoliopsida</taxon>
        <taxon>Ranunculales</taxon>
        <taxon>Menispermaceae</taxon>
        <taxon>Menispermoideae</taxon>
        <taxon>Cissampelideae</taxon>
        <taxon>Stephania</taxon>
    </lineage>
</organism>
<evidence type="ECO:0000313" key="2">
    <source>
        <dbReference type="EMBL" id="KAK9126647.1"/>
    </source>
</evidence>
<evidence type="ECO:0000313" key="3">
    <source>
        <dbReference type="Proteomes" id="UP001419268"/>
    </source>
</evidence>
<dbReference type="AlphaFoldDB" id="A0AAP0J5G0"/>
<protein>
    <submittedName>
        <fullName evidence="2">Uncharacterized protein</fullName>
    </submittedName>
</protein>
<name>A0AAP0J5G0_9MAGN</name>
<evidence type="ECO:0000256" key="1">
    <source>
        <dbReference type="SAM" id="MobiDB-lite"/>
    </source>
</evidence>
<sequence>MSTQGGNSYNLRETTNRDERNWRAQMEQRMTAMAETYQNAIHEMRYAQNRRLAELAQSHERNMARILELMQQGNTGAVVRAPVRQGPNPSLAHIHGNHPVEEGADSREEETRGEEEGEGKERERKRAGERCRELEEGEHKVSCFVVVVEVGRCCCRSRHGGSAMKGSASMAERCEEEDGSDVSTAIDSSWVGVGSQP</sequence>
<dbReference type="Proteomes" id="UP001419268">
    <property type="component" value="Unassembled WGS sequence"/>
</dbReference>